<dbReference type="Gene3D" id="1.20.120.430">
    <property type="entry name" value="tRNA modification GTPase MnmE domain 2"/>
    <property type="match status" value="1"/>
</dbReference>
<dbReference type="Pfam" id="PF12631">
    <property type="entry name" value="MnmE_helical"/>
    <property type="match status" value="1"/>
</dbReference>
<dbReference type="OMA" id="EFHCHGG"/>
<dbReference type="InterPro" id="IPR031168">
    <property type="entry name" value="G_TrmE"/>
</dbReference>
<dbReference type="FunFam" id="3.30.1360.120:FF:000007">
    <property type="entry name" value="tRNA modification GTPase GTPBP3, mitochondrial"/>
    <property type="match status" value="1"/>
</dbReference>
<dbReference type="Gene3D" id="3.40.50.300">
    <property type="entry name" value="P-loop containing nucleotide triphosphate hydrolases"/>
    <property type="match status" value="1"/>
</dbReference>
<feature type="domain" description="GTP-binding protein TrmE N-terminal" evidence="9">
    <location>
        <begin position="114"/>
        <end position="242"/>
    </location>
</feature>
<feature type="domain" description="MnmE helical" evidence="10">
    <location>
        <begin position="245"/>
        <end position="588"/>
    </location>
</feature>
<reference evidence="12" key="1">
    <citation type="journal article" date="2011" name="Science">
        <title>The plant cell wall-decomposing machinery underlies the functional diversity of forest fungi.</title>
        <authorList>
            <person name="Eastwood D.C."/>
            <person name="Floudas D."/>
            <person name="Binder M."/>
            <person name="Majcherczyk A."/>
            <person name="Schneider P."/>
            <person name="Aerts A."/>
            <person name="Asiegbu F.O."/>
            <person name="Baker S.E."/>
            <person name="Barry K."/>
            <person name="Bendiksby M."/>
            <person name="Blumentritt M."/>
            <person name="Coutinho P.M."/>
            <person name="Cullen D."/>
            <person name="de Vries R.P."/>
            <person name="Gathman A."/>
            <person name="Goodell B."/>
            <person name="Henrissat B."/>
            <person name="Ihrmark K."/>
            <person name="Kauserud H."/>
            <person name="Kohler A."/>
            <person name="LaButti K."/>
            <person name="Lapidus A."/>
            <person name="Lavin J.L."/>
            <person name="Lee Y.-H."/>
            <person name="Lindquist E."/>
            <person name="Lilly W."/>
            <person name="Lucas S."/>
            <person name="Morin E."/>
            <person name="Murat C."/>
            <person name="Oguiza J.A."/>
            <person name="Park J."/>
            <person name="Pisabarro A.G."/>
            <person name="Riley R."/>
            <person name="Rosling A."/>
            <person name="Salamov A."/>
            <person name="Schmidt O."/>
            <person name="Schmutz J."/>
            <person name="Skrede I."/>
            <person name="Stenlid J."/>
            <person name="Wiebenga A."/>
            <person name="Xie X."/>
            <person name="Kuees U."/>
            <person name="Hibbett D.S."/>
            <person name="Hoffmeister D."/>
            <person name="Hoegberg N."/>
            <person name="Martin F."/>
            <person name="Grigoriev I.V."/>
            <person name="Watkinson S.C."/>
        </authorList>
    </citation>
    <scope>NUCLEOTIDE SEQUENCE [LARGE SCALE GENOMIC DNA]</scope>
    <source>
        <strain evidence="12">strain S7.3</strain>
    </source>
</reference>
<protein>
    <recommendedName>
        <fullName evidence="13">TrmE-type G domain-containing protein</fullName>
    </recommendedName>
</protein>
<comment type="subcellular location">
    <subcellularLocation>
        <location evidence="1">Mitochondrion</location>
    </subcellularLocation>
</comment>
<dbReference type="EMBL" id="GL945477">
    <property type="protein sequence ID" value="EGO01502.1"/>
    <property type="molecule type" value="Genomic_DNA"/>
</dbReference>
<dbReference type="PANTHER" id="PTHR42714:SF2">
    <property type="entry name" value="TRNA MODIFICATION GTPASE GTPBP3, MITOCHONDRIAL"/>
    <property type="match status" value="1"/>
</dbReference>
<dbReference type="InParanoid" id="F8PQ37"/>
<evidence type="ECO:0000256" key="7">
    <source>
        <dbReference type="SAM" id="MobiDB-lite"/>
    </source>
</evidence>
<evidence type="ECO:0000256" key="3">
    <source>
        <dbReference type="ARBA" id="ARBA00022694"/>
    </source>
</evidence>
<dbReference type="SUPFAM" id="SSF116878">
    <property type="entry name" value="TrmE connector domain"/>
    <property type="match status" value="1"/>
</dbReference>
<feature type="domain" description="G" evidence="8">
    <location>
        <begin position="344"/>
        <end position="429"/>
    </location>
</feature>
<evidence type="ECO:0000256" key="4">
    <source>
        <dbReference type="ARBA" id="ARBA00022741"/>
    </source>
</evidence>
<dbReference type="Gene3D" id="3.30.1360.120">
    <property type="entry name" value="Probable tRNA modification gtpase trme, domain 1"/>
    <property type="match status" value="1"/>
</dbReference>
<dbReference type="STRING" id="936435.F8PQ37"/>
<evidence type="ECO:0008006" key="13">
    <source>
        <dbReference type="Google" id="ProtNLM"/>
    </source>
</evidence>
<dbReference type="CDD" id="cd14858">
    <property type="entry name" value="TrmE_N"/>
    <property type="match status" value="1"/>
</dbReference>
<dbReference type="NCBIfam" id="TIGR00450">
    <property type="entry name" value="mnmE_trmE_thdF"/>
    <property type="match status" value="1"/>
</dbReference>
<feature type="compositionally biased region" description="Basic and acidic residues" evidence="7">
    <location>
        <begin position="62"/>
        <end position="84"/>
    </location>
</feature>
<dbReference type="InterPro" id="IPR005225">
    <property type="entry name" value="Small_GTP-bd"/>
</dbReference>
<dbReference type="InterPro" id="IPR027368">
    <property type="entry name" value="MnmE_dom2"/>
</dbReference>
<sequence>MGGWTRHGCTLERHVHVQGRRVLSRISVDALYSRFDSLHRPSIVSDHSLRHHCRHYSTTHDNPGRVKEKGKEKGEGEEAVGKGKERAKRRGKQKESNQVWNNAEIPQSESQRRTVYALSTPLGKAGVAVVRISGPDALQAWSGMTRPATRRADPTSDRQREPTPWRMERRDIVHPTTKDKLDDGLVVFFKAPSSFTTEDVLELHIHSGRAVISSVLSALAHIPGCRPAEPGEFTRRAFEGGRLDLTQVEGLKDLINAETELQRRMALQNAGGAAKQEFDELRSDILECLVLLEAIVDFSEEFHEGDEEKLFQDSMSNSSSIIRVLTIDHLNNPRGEILRSGIRLAIFGPPNVGKSSLLNYLAKREASIVTDVPGTTRDVVELSLDLGGLPVIVADTAGLRKADDLVENIGIGRAQDTVKGSNISLCVLSLPDALVQTPEGPRIQIPPSVAPLITPSTYFLLNKMDMVKSPPDMSGGEEVGALGNRAWAVSLRTGDGMGTFLEGFTEVLRERYDFSQDQDGSTVPLITHARHRHHLQTAIDHLHAFTSFRDKYVDIAAEEVRQAAKAIGKVTGAIDNEDVLDQLFRDFCIGK</sequence>
<evidence type="ECO:0000256" key="1">
    <source>
        <dbReference type="ARBA" id="ARBA00004173"/>
    </source>
</evidence>
<feature type="compositionally biased region" description="Polar residues" evidence="7">
    <location>
        <begin position="96"/>
        <end position="109"/>
    </location>
</feature>
<evidence type="ECO:0000259" key="8">
    <source>
        <dbReference type="Pfam" id="PF01926"/>
    </source>
</evidence>
<dbReference type="GO" id="GO:0030488">
    <property type="term" value="P:tRNA methylation"/>
    <property type="evidence" value="ECO:0007669"/>
    <property type="project" value="TreeGrafter"/>
</dbReference>
<proteinExistence type="inferred from homology"/>
<keyword evidence="12" id="KW-1185">Reference proteome</keyword>
<evidence type="ECO:0000313" key="11">
    <source>
        <dbReference type="EMBL" id="EGO01502.1"/>
    </source>
</evidence>
<organism evidence="12">
    <name type="scientific">Serpula lacrymans var. lacrymans (strain S7.3)</name>
    <name type="common">Dry rot fungus</name>
    <dbReference type="NCBI Taxonomy" id="936435"/>
    <lineage>
        <taxon>Eukaryota</taxon>
        <taxon>Fungi</taxon>
        <taxon>Dikarya</taxon>
        <taxon>Basidiomycota</taxon>
        <taxon>Agaricomycotina</taxon>
        <taxon>Agaricomycetes</taxon>
        <taxon>Agaricomycetidae</taxon>
        <taxon>Boletales</taxon>
        <taxon>Coniophorineae</taxon>
        <taxon>Serpulaceae</taxon>
        <taxon>Serpula</taxon>
    </lineage>
</organism>
<dbReference type="InterPro" id="IPR006073">
    <property type="entry name" value="GTP-bd"/>
</dbReference>
<dbReference type="FunCoup" id="F8PQ37">
    <property type="interactions" value="236"/>
</dbReference>
<keyword evidence="3 6" id="KW-0819">tRNA processing</keyword>
<dbReference type="GO" id="GO:0005525">
    <property type="term" value="F:GTP binding"/>
    <property type="evidence" value="ECO:0007669"/>
    <property type="project" value="UniProtKB-KW"/>
</dbReference>
<gene>
    <name evidence="11" type="ORF">SERLA73DRAFT_49114</name>
</gene>
<dbReference type="Pfam" id="PF01926">
    <property type="entry name" value="MMR_HSR1"/>
    <property type="match status" value="1"/>
</dbReference>
<evidence type="ECO:0000313" key="12">
    <source>
        <dbReference type="Proteomes" id="UP000008063"/>
    </source>
</evidence>
<dbReference type="Proteomes" id="UP000008063">
    <property type="component" value="Unassembled WGS sequence"/>
</dbReference>
<dbReference type="OrthoDB" id="188276at2759"/>
<dbReference type="NCBIfam" id="TIGR00231">
    <property type="entry name" value="small_GTP"/>
    <property type="match status" value="1"/>
</dbReference>
<evidence type="ECO:0000259" key="9">
    <source>
        <dbReference type="Pfam" id="PF10396"/>
    </source>
</evidence>
<dbReference type="GO" id="GO:0002098">
    <property type="term" value="P:tRNA wobble uridine modification"/>
    <property type="evidence" value="ECO:0007669"/>
    <property type="project" value="TreeGrafter"/>
</dbReference>
<name>F8PQ37_SERL3</name>
<evidence type="ECO:0000256" key="6">
    <source>
        <dbReference type="RuleBase" id="RU003313"/>
    </source>
</evidence>
<evidence type="ECO:0000256" key="5">
    <source>
        <dbReference type="ARBA" id="ARBA00023134"/>
    </source>
</evidence>
<dbReference type="GO" id="GO:0005739">
    <property type="term" value="C:mitochondrion"/>
    <property type="evidence" value="ECO:0007669"/>
    <property type="project" value="UniProtKB-SubCell"/>
</dbReference>
<dbReference type="HAMAP" id="MF_00379">
    <property type="entry name" value="GTPase_MnmE"/>
    <property type="match status" value="1"/>
</dbReference>
<evidence type="ECO:0000259" key="10">
    <source>
        <dbReference type="Pfam" id="PF12631"/>
    </source>
</evidence>
<dbReference type="GO" id="GO:0003924">
    <property type="term" value="F:GTPase activity"/>
    <property type="evidence" value="ECO:0007669"/>
    <property type="project" value="InterPro"/>
</dbReference>
<dbReference type="AlphaFoldDB" id="F8PQ37"/>
<dbReference type="CDD" id="cd04164">
    <property type="entry name" value="trmE"/>
    <property type="match status" value="1"/>
</dbReference>
<evidence type="ECO:0000256" key="2">
    <source>
        <dbReference type="ARBA" id="ARBA00011043"/>
    </source>
</evidence>
<dbReference type="InterPro" id="IPR018948">
    <property type="entry name" value="GTP-bd_TrmE_N"/>
</dbReference>
<dbReference type="InterPro" id="IPR004520">
    <property type="entry name" value="GTPase_MnmE"/>
</dbReference>
<accession>F8PQ37</accession>
<keyword evidence="4 6" id="KW-0547">Nucleotide-binding</keyword>
<dbReference type="HOGENOM" id="CLU_019624_3_1_1"/>
<comment type="similarity">
    <text evidence="2 6">Belongs to the TRAFAC class TrmE-Era-EngA-EngB-Septin-like GTPase superfamily. TrmE GTPase family.</text>
</comment>
<dbReference type="Pfam" id="PF10396">
    <property type="entry name" value="TrmE_N"/>
    <property type="match status" value="1"/>
</dbReference>
<dbReference type="PANTHER" id="PTHR42714">
    <property type="entry name" value="TRNA MODIFICATION GTPASE GTPBP3"/>
    <property type="match status" value="1"/>
</dbReference>
<dbReference type="SUPFAM" id="SSF52540">
    <property type="entry name" value="P-loop containing nucleoside triphosphate hydrolases"/>
    <property type="match status" value="1"/>
</dbReference>
<dbReference type="InterPro" id="IPR027417">
    <property type="entry name" value="P-loop_NTPase"/>
</dbReference>
<keyword evidence="5 6" id="KW-0342">GTP-binding</keyword>
<dbReference type="InterPro" id="IPR025867">
    <property type="entry name" value="MnmE_helical"/>
</dbReference>
<feature type="region of interest" description="Disordered" evidence="7">
    <location>
        <begin position="54"/>
        <end position="113"/>
    </location>
</feature>
<dbReference type="InterPro" id="IPR027266">
    <property type="entry name" value="TrmE/GcvT-like"/>
</dbReference>
<dbReference type="NCBIfam" id="NF003661">
    <property type="entry name" value="PRK05291.1-3"/>
    <property type="match status" value="1"/>
</dbReference>